<feature type="compositionally biased region" description="Polar residues" evidence="1">
    <location>
        <begin position="152"/>
        <end position="167"/>
    </location>
</feature>
<protein>
    <submittedName>
        <fullName evidence="2">Uncharacterized protein</fullName>
    </submittedName>
</protein>
<feature type="region of interest" description="Disordered" evidence="1">
    <location>
        <begin position="1"/>
        <end position="189"/>
    </location>
</feature>
<feature type="compositionally biased region" description="Acidic residues" evidence="1">
    <location>
        <begin position="36"/>
        <end position="51"/>
    </location>
</feature>
<feature type="compositionally biased region" description="Basic and acidic residues" evidence="1">
    <location>
        <begin position="277"/>
        <end position="287"/>
    </location>
</feature>
<sequence length="502" mass="55244">MSDNSDGDDSDVIILSSTPNSPHDDSSGSDNVSNFADEDFEEEEDEIEEGETVAMEWGGTQRLPRVILKSERSGKNRIGERVFVEDSEEEGEEEGEEDGEEEGEEGEEQEQQEEKEEVEQREDNAFDDELRALSEAGDYARAPPSDDDNGDNEASNYADTYSFNNTANDNSEESENNSENINNNDNSSINLTNDAANNCFAVNSDDNAGFANELAPTTIAASALAQRDALAHMAFQRTNSDDAENNFAAAVAEDRVQSANESSANDPTRHPSTNHDPASKLEPNPEHGRKHGMQQEDPLQNQLVQLQLQLRQQQKLQSTEKVKQRLVALRGKSTSSSISSSPVAPERQLQHTSRDDAETSFIPTQPATVIQISQYSPIPTESHLLIEKRTLQNNNRPKNLPIQSNPFVFATTSTATADSVSLNTVNIDPEIARRVLNAVGMPQIEAGLLSVGRQISGFNLFLERLDRVFNAHSNSVAGKGAAQQVAQNEEIYRVKLTMELDF</sequence>
<feature type="compositionally biased region" description="Polar residues" evidence="1">
    <location>
        <begin position="257"/>
        <end position="276"/>
    </location>
</feature>
<organism evidence="2 3">
    <name type="scientific">Physocladia obscura</name>
    <dbReference type="NCBI Taxonomy" id="109957"/>
    <lineage>
        <taxon>Eukaryota</taxon>
        <taxon>Fungi</taxon>
        <taxon>Fungi incertae sedis</taxon>
        <taxon>Chytridiomycota</taxon>
        <taxon>Chytridiomycota incertae sedis</taxon>
        <taxon>Chytridiomycetes</taxon>
        <taxon>Chytridiales</taxon>
        <taxon>Chytriomycetaceae</taxon>
        <taxon>Physocladia</taxon>
    </lineage>
</organism>
<feature type="compositionally biased region" description="Acidic residues" evidence="1">
    <location>
        <begin position="85"/>
        <end position="120"/>
    </location>
</feature>
<reference evidence="2" key="1">
    <citation type="submission" date="2020-05" db="EMBL/GenBank/DDBJ databases">
        <title>Phylogenomic resolution of chytrid fungi.</title>
        <authorList>
            <person name="Stajich J.E."/>
            <person name="Amses K."/>
            <person name="Simmons R."/>
            <person name="Seto K."/>
            <person name="Myers J."/>
            <person name="Bonds A."/>
            <person name="Quandt C.A."/>
            <person name="Barry K."/>
            <person name="Liu P."/>
            <person name="Grigoriev I."/>
            <person name="Longcore J.E."/>
            <person name="James T.Y."/>
        </authorList>
    </citation>
    <scope>NUCLEOTIDE SEQUENCE</scope>
    <source>
        <strain evidence="2">JEL0513</strain>
    </source>
</reference>
<dbReference type="AlphaFoldDB" id="A0AAD5XB39"/>
<feature type="compositionally biased region" description="Basic and acidic residues" evidence="1">
    <location>
        <begin position="121"/>
        <end position="132"/>
    </location>
</feature>
<keyword evidence="3" id="KW-1185">Reference proteome</keyword>
<evidence type="ECO:0000256" key="1">
    <source>
        <dbReference type="SAM" id="MobiDB-lite"/>
    </source>
</evidence>
<feature type="region of interest" description="Disordered" evidence="1">
    <location>
        <begin position="327"/>
        <end position="359"/>
    </location>
</feature>
<feature type="compositionally biased region" description="Basic and acidic residues" evidence="1">
    <location>
        <begin position="348"/>
        <end position="357"/>
    </location>
</feature>
<comment type="caution">
    <text evidence="2">The sequence shown here is derived from an EMBL/GenBank/DDBJ whole genome shotgun (WGS) entry which is preliminary data.</text>
</comment>
<feature type="region of interest" description="Disordered" evidence="1">
    <location>
        <begin position="254"/>
        <end position="294"/>
    </location>
</feature>
<feature type="non-terminal residue" evidence="2">
    <location>
        <position position="502"/>
    </location>
</feature>
<accession>A0AAD5XB39</accession>
<feature type="compositionally biased region" description="Low complexity" evidence="1">
    <location>
        <begin position="177"/>
        <end position="189"/>
    </location>
</feature>
<proteinExistence type="predicted"/>
<evidence type="ECO:0000313" key="2">
    <source>
        <dbReference type="EMBL" id="KAJ3115414.1"/>
    </source>
</evidence>
<gene>
    <name evidence="2" type="ORF">HK100_001360</name>
</gene>
<dbReference type="Proteomes" id="UP001211907">
    <property type="component" value="Unassembled WGS sequence"/>
</dbReference>
<feature type="compositionally biased region" description="Acidic residues" evidence="1">
    <location>
        <begin position="1"/>
        <end position="11"/>
    </location>
</feature>
<feature type="compositionally biased region" description="Basic and acidic residues" evidence="1">
    <location>
        <begin position="68"/>
        <end position="84"/>
    </location>
</feature>
<dbReference type="EMBL" id="JADGJH010001293">
    <property type="protein sequence ID" value="KAJ3115414.1"/>
    <property type="molecule type" value="Genomic_DNA"/>
</dbReference>
<name>A0AAD5XB39_9FUNG</name>
<evidence type="ECO:0000313" key="3">
    <source>
        <dbReference type="Proteomes" id="UP001211907"/>
    </source>
</evidence>